<reference evidence="2" key="1">
    <citation type="submission" date="2019-04" db="EMBL/GenBank/DDBJ databases">
        <authorList>
            <person name="Yu Z."/>
            <person name="Deng C."/>
        </authorList>
    </citation>
    <scope>NUCLEOTIDE SEQUENCE</scope>
</reference>
<sequence length="273" mass="31058">MIHYYFIIPALAIKLECPNKLYKNSINFKQLSRMYISTTAFKLSPNSKKSGNSNVSSVDVVIWGSNLGLTLGGRLTRIQSSMTKIPFHIESVIIGLILSDGWMQLPSDSKNARLCFKQSTKNSPYVWFVFFILSHYCSSFPHVTSGIRKGKPFSGLAFQTRQLPCLTDIYNLFYINKIKIVPSNIYELLTPIALAYWIMGDGSAVNKGLVLCTDSFSLEQTTLLLNVLVIKYELNCTLWKQSSGWRIYISRRSMPNLRSIVTKHMHPSMLYKL</sequence>
<name>A0A4Y5MV54_9PEZI</name>
<geneLocation type="mitochondrion" evidence="2"/>
<protein>
    <recommendedName>
        <fullName evidence="1">Homing endonuclease LAGLIDADG domain-containing protein</fullName>
    </recommendedName>
</protein>
<feature type="domain" description="Homing endonuclease LAGLIDADG" evidence="1">
    <location>
        <begin position="91"/>
        <end position="257"/>
    </location>
</feature>
<evidence type="ECO:0000259" key="1">
    <source>
        <dbReference type="Pfam" id="PF03161"/>
    </source>
</evidence>
<dbReference type="AlphaFoldDB" id="A0A4Y5MV54"/>
<dbReference type="GO" id="GO:0004519">
    <property type="term" value="F:endonuclease activity"/>
    <property type="evidence" value="ECO:0007669"/>
    <property type="project" value="InterPro"/>
</dbReference>
<dbReference type="Pfam" id="PF03161">
    <property type="entry name" value="LAGLIDADG_2"/>
    <property type="match status" value="1"/>
</dbReference>
<gene>
    <name evidence="2" type="primary">orf273</name>
</gene>
<accession>A0A4Y5MV54</accession>
<dbReference type="EMBL" id="MK820635">
    <property type="protein sequence ID" value="QCW06954.1"/>
    <property type="molecule type" value="Genomic_DNA"/>
</dbReference>
<dbReference type="InterPro" id="IPR027434">
    <property type="entry name" value="Homing_endonucl"/>
</dbReference>
<evidence type="ECO:0000313" key="2">
    <source>
        <dbReference type="EMBL" id="QCW06954.1"/>
    </source>
</evidence>
<keyword evidence="2" id="KW-0496">Mitochondrion</keyword>
<dbReference type="InterPro" id="IPR004860">
    <property type="entry name" value="LAGLIDADG_dom"/>
</dbReference>
<organism evidence="2">
    <name type="scientific">Orbilia brochopaga</name>
    <dbReference type="NCBI Taxonomy" id="3140254"/>
    <lineage>
        <taxon>Eukaryota</taxon>
        <taxon>Fungi</taxon>
        <taxon>Dikarya</taxon>
        <taxon>Ascomycota</taxon>
        <taxon>Pezizomycotina</taxon>
        <taxon>Orbiliomycetes</taxon>
        <taxon>Orbiliales</taxon>
        <taxon>Orbiliaceae</taxon>
        <taxon>Orbilia</taxon>
    </lineage>
</organism>
<proteinExistence type="predicted"/>
<dbReference type="SUPFAM" id="SSF55608">
    <property type="entry name" value="Homing endonucleases"/>
    <property type="match status" value="1"/>
</dbReference>
<dbReference type="Gene3D" id="3.10.28.10">
    <property type="entry name" value="Homing endonucleases"/>
    <property type="match status" value="2"/>
</dbReference>